<dbReference type="OrthoDB" id="2871708at2"/>
<protein>
    <submittedName>
        <fullName evidence="1">Uncharacterized protein</fullName>
    </submittedName>
</protein>
<gene>
    <name evidence="1" type="ORF">SLU01_28250</name>
</gene>
<dbReference type="Proteomes" id="UP000321901">
    <property type="component" value="Unassembled WGS sequence"/>
</dbReference>
<sequence>MNKRKEKKVGTRYNLLRQAKRQTQKRKGEKCIAYAMVEMGANDLRSFQKDGFDTEYPCETHWLVKVLHRKNVYFDKKHAPFQTLIYPCTSEGTSDSEGPVHIMFHWREHPDEMLPFFERIVNDMKHDQYWDADY</sequence>
<dbReference type="EMBL" id="BJYL01000038">
    <property type="protein sequence ID" value="GEN84513.1"/>
    <property type="molecule type" value="Genomic_DNA"/>
</dbReference>
<reference evidence="1 2" key="1">
    <citation type="submission" date="2019-07" db="EMBL/GenBank/DDBJ databases">
        <title>Whole genome shotgun sequence of Sporosarcina luteola NBRC 105378.</title>
        <authorList>
            <person name="Hosoyama A."/>
            <person name="Uohara A."/>
            <person name="Ohji S."/>
            <person name="Ichikawa N."/>
        </authorList>
    </citation>
    <scope>NUCLEOTIDE SEQUENCE [LARGE SCALE GENOMIC DNA]</scope>
    <source>
        <strain evidence="1 2">NBRC 105378</strain>
    </source>
</reference>
<organism evidence="1 2">
    <name type="scientific">Sporosarcina luteola</name>
    <dbReference type="NCBI Taxonomy" id="582850"/>
    <lineage>
        <taxon>Bacteria</taxon>
        <taxon>Bacillati</taxon>
        <taxon>Bacillota</taxon>
        <taxon>Bacilli</taxon>
        <taxon>Bacillales</taxon>
        <taxon>Caryophanaceae</taxon>
        <taxon>Sporosarcina</taxon>
    </lineage>
</organism>
<evidence type="ECO:0000313" key="1">
    <source>
        <dbReference type="EMBL" id="GEN84513.1"/>
    </source>
</evidence>
<dbReference type="RefSeq" id="WP_147059422.1">
    <property type="nucleotide sequence ID" value="NZ_BJYL01000038.1"/>
</dbReference>
<dbReference type="AlphaFoldDB" id="A0A511ZAT8"/>
<comment type="caution">
    <text evidence="1">The sequence shown here is derived from an EMBL/GenBank/DDBJ whole genome shotgun (WGS) entry which is preliminary data.</text>
</comment>
<proteinExistence type="predicted"/>
<evidence type="ECO:0000313" key="2">
    <source>
        <dbReference type="Proteomes" id="UP000321901"/>
    </source>
</evidence>
<accession>A0A511ZAT8</accession>
<keyword evidence="2" id="KW-1185">Reference proteome</keyword>
<name>A0A511ZAT8_9BACL</name>